<keyword evidence="1" id="KW-0862">Zinc</keyword>
<organism evidence="3 4">
    <name type="scientific">Arachis hypogaea</name>
    <name type="common">Peanut</name>
    <dbReference type="NCBI Taxonomy" id="3818"/>
    <lineage>
        <taxon>Eukaryota</taxon>
        <taxon>Viridiplantae</taxon>
        <taxon>Streptophyta</taxon>
        <taxon>Embryophyta</taxon>
        <taxon>Tracheophyta</taxon>
        <taxon>Spermatophyta</taxon>
        <taxon>Magnoliopsida</taxon>
        <taxon>eudicotyledons</taxon>
        <taxon>Gunneridae</taxon>
        <taxon>Pentapetalae</taxon>
        <taxon>rosids</taxon>
        <taxon>fabids</taxon>
        <taxon>Fabales</taxon>
        <taxon>Fabaceae</taxon>
        <taxon>Papilionoideae</taxon>
        <taxon>50 kb inversion clade</taxon>
        <taxon>dalbergioids sensu lato</taxon>
        <taxon>Dalbergieae</taxon>
        <taxon>Pterocarpus clade</taxon>
        <taxon>Arachis</taxon>
    </lineage>
</organism>
<dbReference type="Proteomes" id="UP000289738">
    <property type="component" value="Chromosome A09"/>
</dbReference>
<dbReference type="InterPro" id="IPR001878">
    <property type="entry name" value="Znf_CCHC"/>
</dbReference>
<dbReference type="InterPro" id="IPR025836">
    <property type="entry name" value="Zn_knuckle_CX2CX4HX4C"/>
</dbReference>
<dbReference type="GO" id="GO:0003676">
    <property type="term" value="F:nucleic acid binding"/>
    <property type="evidence" value="ECO:0007669"/>
    <property type="project" value="InterPro"/>
</dbReference>
<feature type="domain" description="CCHC-type" evidence="2">
    <location>
        <begin position="62"/>
        <end position="77"/>
    </location>
</feature>
<evidence type="ECO:0000313" key="4">
    <source>
        <dbReference type="Proteomes" id="UP000289738"/>
    </source>
</evidence>
<keyword evidence="4" id="KW-1185">Reference proteome</keyword>
<evidence type="ECO:0000259" key="2">
    <source>
        <dbReference type="PROSITE" id="PS50158"/>
    </source>
</evidence>
<comment type="caution">
    <text evidence="3">The sequence shown here is derived from an EMBL/GenBank/DDBJ whole genome shotgun (WGS) entry which is preliminary data.</text>
</comment>
<evidence type="ECO:0000256" key="1">
    <source>
        <dbReference type="PROSITE-ProRule" id="PRU00047"/>
    </source>
</evidence>
<gene>
    <name evidence="3" type="ORF">Ahy_A09g042084</name>
</gene>
<dbReference type="Pfam" id="PF14392">
    <property type="entry name" value="zf-CCHC_4"/>
    <property type="match status" value="1"/>
</dbReference>
<reference evidence="3 4" key="1">
    <citation type="submission" date="2019-01" db="EMBL/GenBank/DDBJ databases">
        <title>Sequencing of cultivated peanut Arachis hypogaea provides insights into genome evolution and oil improvement.</title>
        <authorList>
            <person name="Chen X."/>
        </authorList>
    </citation>
    <scope>NUCLEOTIDE SEQUENCE [LARGE SCALE GENOMIC DNA]</scope>
    <source>
        <strain evidence="4">cv. Fuhuasheng</strain>
        <tissue evidence="3">Leaves</tissue>
    </source>
</reference>
<protein>
    <recommendedName>
        <fullName evidence="2">CCHC-type domain-containing protein</fullName>
    </recommendedName>
</protein>
<dbReference type="EMBL" id="SDMP01000009">
    <property type="protein sequence ID" value="RYR37152.1"/>
    <property type="molecule type" value="Genomic_DNA"/>
</dbReference>
<name>A0A445BEP2_ARAHY</name>
<dbReference type="PROSITE" id="PS50158">
    <property type="entry name" value="ZF_CCHC"/>
    <property type="match status" value="1"/>
</dbReference>
<sequence length="83" mass="9664">MLGVLAEAKDPKVDGILRRSYLKIRVSINITKVLPTSFYLDREEMQPLWIFFKYESLLNSYCFNCGILGHEKKICKNPTAMTY</sequence>
<accession>A0A445BEP2</accession>
<dbReference type="AlphaFoldDB" id="A0A445BEP2"/>
<keyword evidence="1" id="KW-0863">Zinc-finger</keyword>
<keyword evidence="1" id="KW-0479">Metal-binding</keyword>
<proteinExistence type="predicted"/>
<evidence type="ECO:0000313" key="3">
    <source>
        <dbReference type="EMBL" id="RYR37152.1"/>
    </source>
</evidence>
<dbReference type="GO" id="GO:0008270">
    <property type="term" value="F:zinc ion binding"/>
    <property type="evidence" value="ECO:0007669"/>
    <property type="project" value="UniProtKB-KW"/>
</dbReference>